<gene>
    <name evidence="1" type="ORF">METZ01_LOCUS282933</name>
</gene>
<feature type="non-terminal residue" evidence="1">
    <location>
        <position position="1"/>
    </location>
</feature>
<name>A0A382L0G4_9ZZZZ</name>
<reference evidence="1" key="1">
    <citation type="submission" date="2018-05" db="EMBL/GenBank/DDBJ databases">
        <authorList>
            <person name="Lanie J.A."/>
            <person name="Ng W.-L."/>
            <person name="Kazmierczak K.M."/>
            <person name="Andrzejewski T.M."/>
            <person name="Davidsen T.M."/>
            <person name="Wayne K.J."/>
            <person name="Tettelin H."/>
            <person name="Glass J.I."/>
            <person name="Rusch D."/>
            <person name="Podicherti R."/>
            <person name="Tsui H.-C.T."/>
            <person name="Winkler M.E."/>
        </authorList>
    </citation>
    <scope>NUCLEOTIDE SEQUENCE</scope>
</reference>
<protein>
    <submittedName>
        <fullName evidence="1">Uncharacterized protein</fullName>
    </submittedName>
</protein>
<accession>A0A382L0G4</accession>
<dbReference type="EMBL" id="UINC01083917">
    <property type="protein sequence ID" value="SVC30079.1"/>
    <property type="molecule type" value="Genomic_DNA"/>
</dbReference>
<proteinExistence type="predicted"/>
<dbReference type="AlphaFoldDB" id="A0A382L0G4"/>
<evidence type="ECO:0000313" key="1">
    <source>
        <dbReference type="EMBL" id="SVC30079.1"/>
    </source>
</evidence>
<organism evidence="1">
    <name type="scientific">marine metagenome</name>
    <dbReference type="NCBI Taxonomy" id="408172"/>
    <lineage>
        <taxon>unclassified sequences</taxon>
        <taxon>metagenomes</taxon>
        <taxon>ecological metagenomes</taxon>
    </lineage>
</organism>
<sequence>VKEKDFGLVQMTLFQYSLSNRLRLHLNKSVALVEYELDLKEILLPSHE</sequence>